<evidence type="ECO:0000259" key="6">
    <source>
        <dbReference type="PROSITE" id="PS50850"/>
    </source>
</evidence>
<feature type="transmembrane region" description="Helical" evidence="5">
    <location>
        <begin position="289"/>
        <end position="313"/>
    </location>
</feature>
<sequence>MIRLLVPIGALLTGIALLLLGTGLLNTLLALRGSAEGFADQTLGLLGSAYFAGFILGTWLCPRLIRRMGHVRSFTFLAAAEAACVLIHVLWIEPGMWLLLRVITGVALVGIYTIIESWLNTTAPSERRGQVFACYMAVNLGSLALAQQLLRWDSPMAFTLFAIAAILIVVAVMPVAATRLAQPVITDTPPLSLKRLWQAAPVACAGAVLSGLGMGGFWGLGAVYAGRMGMDTAQIAGFVSLVIVAGALSQWPMGRLSDQIDRRKALVVISGMAAVGGVLMALLAPFGQWLLVAAAVFGAGSFAVYPAVVAHLIDHLHQEDILSGNGSLLMLHGIGAAVGPALAGWLMGMTSPVALPLFFTAMFTLCALYALWQLRQGRDRIVDEAAHYVPMVRTSNAVLEMMLEDATHEEHGEVKPQAASGDATDKRADETNEIDSIEGAPEPLSVEQNRQTLAKDDEEQQGRN</sequence>
<dbReference type="PROSITE" id="PS50850">
    <property type="entry name" value="MFS"/>
    <property type="match status" value="1"/>
</dbReference>
<evidence type="ECO:0000256" key="5">
    <source>
        <dbReference type="SAM" id="Phobius"/>
    </source>
</evidence>
<dbReference type="Pfam" id="PF07690">
    <property type="entry name" value="MFS_1"/>
    <property type="match status" value="1"/>
</dbReference>
<evidence type="ECO:0000313" key="8">
    <source>
        <dbReference type="Proteomes" id="UP000275199"/>
    </source>
</evidence>
<feature type="transmembrane region" description="Helical" evidence="5">
    <location>
        <begin position="232"/>
        <end position="253"/>
    </location>
</feature>
<feature type="transmembrane region" description="Helical" evidence="5">
    <location>
        <begin position="199"/>
        <end position="220"/>
    </location>
</feature>
<feature type="transmembrane region" description="Helical" evidence="5">
    <location>
        <begin position="265"/>
        <end position="283"/>
    </location>
</feature>
<keyword evidence="1 5" id="KW-0812">Transmembrane</keyword>
<feature type="transmembrane region" description="Helical" evidence="5">
    <location>
        <begin position="131"/>
        <end position="150"/>
    </location>
</feature>
<feature type="domain" description="Major facilitator superfamily (MFS) profile" evidence="6">
    <location>
        <begin position="199"/>
        <end position="464"/>
    </location>
</feature>
<feature type="transmembrane region" description="Helical" evidence="5">
    <location>
        <begin position="98"/>
        <end position="119"/>
    </location>
</feature>
<feature type="transmembrane region" description="Helical" evidence="5">
    <location>
        <begin position="353"/>
        <end position="372"/>
    </location>
</feature>
<feature type="transmembrane region" description="Helical" evidence="5">
    <location>
        <begin position="156"/>
        <end position="178"/>
    </location>
</feature>
<feature type="transmembrane region" description="Helical" evidence="5">
    <location>
        <begin position="74"/>
        <end position="92"/>
    </location>
</feature>
<keyword evidence="3 5" id="KW-0472">Membrane</keyword>
<proteinExistence type="predicted"/>
<keyword evidence="2 5" id="KW-1133">Transmembrane helix</keyword>
<dbReference type="InterPro" id="IPR020846">
    <property type="entry name" value="MFS_dom"/>
</dbReference>
<dbReference type="Proteomes" id="UP000275199">
    <property type="component" value="Unassembled WGS sequence"/>
</dbReference>
<dbReference type="Gene3D" id="1.20.1250.20">
    <property type="entry name" value="MFS general substrate transporter like domains"/>
    <property type="match status" value="2"/>
</dbReference>
<dbReference type="SUPFAM" id="SSF103473">
    <property type="entry name" value="MFS general substrate transporter"/>
    <property type="match status" value="1"/>
</dbReference>
<comment type="caution">
    <text evidence="7">The sequence shown here is derived from an EMBL/GenBank/DDBJ whole genome shotgun (WGS) entry which is preliminary data.</text>
</comment>
<evidence type="ECO:0000256" key="1">
    <source>
        <dbReference type="ARBA" id="ARBA00022692"/>
    </source>
</evidence>
<dbReference type="RefSeq" id="WP_123890195.1">
    <property type="nucleotide sequence ID" value="NZ_JBPYCX010000003.1"/>
</dbReference>
<dbReference type="PANTHER" id="PTHR23521">
    <property type="entry name" value="TRANSPORTER MFS SUPERFAMILY"/>
    <property type="match status" value="1"/>
</dbReference>
<gene>
    <name evidence="7" type="ORF">EF096_13305</name>
</gene>
<feature type="region of interest" description="Disordered" evidence="4">
    <location>
        <begin position="408"/>
        <end position="464"/>
    </location>
</feature>
<reference evidence="7 8" key="1">
    <citation type="submission" date="2018-11" db="EMBL/GenBank/DDBJ databases">
        <authorList>
            <person name="Jang G.I."/>
            <person name="Hwang C.Y."/>
        </authorList>
    </citation>
    <scope>NUCLEOTIDE SEQUENCE [LARGE SCALE GENOMIC DNA]</scope>
    <source>
        <strain evidence="7 8">SSM26</strain>
    </source>
</reference>
<accession>A0ABX9XG00</accession>
<evidence type="ECO:0000256" key="3">
    <source>
        <dbReference type="ARBA" id="ARBA00023136"/>
    </source>
</evidence>
<dbReference type="InterPro" id="IPR011701">
    <property type="entry name" value="MFS"/>
</dbReference>
<dbReference type="PANTHER" id="PTHR23521:SF3">
    <property type="entry name" value="MFS TRANSPORTER"/>
    <property type="match status" value="1"/>
</dbReference>
<dbReference type="EMBL" id="RKKU01000017">
    <property type="protein sequence ID" value="ROZ83128.1"/>
    <property type="molecule type" value="Genomic_DNA"/>
</dbReference>
<dbReference type="InterPro" id="IPR036259">
    <property type="entry name" value="MFS_trans_sf"/>
</dbReference>
<evidence type="ECO:0000256" key="2">
    <source>
        <dbReference type="ARBA" id="ARBA00022989"/>
    </source>
</evidence>
<evidence type="ECO:0000256" key="4">
    <source>
        <dbReference type="SAM" id="MobiDB-lite"/>
    </source>
</evidence>
<protein>
    <submittedName>
        <fullName evidence="7">MFS transporter</fullName>
    </submittedName>
</protein>
<dbReference type="InterPro" id="IPR047200">
    <property type="entry name" value="MFS_YcaD-like"/>
</dbReference>
<evidence type="ECO:0000313" key="7">
    <source>
        <dbReference type="EMBL" id="ROZ83128.1"/>
    </source>
</evidence>
<feature type="transmembrane region" description="Helical" evidence="5">
    <location>
        <begin position="43"/>
        <end position="62"/>
    </location>
</feature>
<feature type="transmembrane region" description="Helical" evidence="5">
    <location>
        <begin position="325"/>
        <end position="347"/>
    </location>
</feature>
<keyword evidence="8" id="KW-1185">Reference proteome</keyword>
<organism evidence="7 8">
    <name type="scientific">Pseudomonas neustonica</name>
    <dbReference type="NCBI Taxonomy" id="2487346"/>
    <lineage>
        <taxon>Bacteria</taxon>
        <taxon>Pseudomonadati</taxon>
        <taxon>Pseudomonadota</taxon>
        <taxon>Gammaproteobacteria</taxon>
        <taxon>Pseudomonadales</taxon>
        <taxon>Pseudomonadaceae</taxon>
        <taxon>Pseudomonas</taxon>
    </lineage>
</organism>
<dbReference type="CDD" id="cd17477">
    <property type="entry name" value="MFS_YcaD_like"/>
    <property type="match status" value="1"/>
</dbReference>
<name>A0ABX9XG00_9PSED</name>